<accession>A0A8H2ZH78</accession>
<dbReference type="EMBL" id="CAEFZW010000003">
    <property type="protein sequence ID" value="CAB4253653.1"/>
    <property type="molecule type" value="Genomic_DNA"/>
</dbReference>
<evidence type="ECO:0000313" key="3">
    <source>
        <dbReference type="EMBL" id="CAB4253653.1"/>
    </source>
</evidence>
<feature type="coiled-coil region" evidence="1">
    <location>
        <begin position="314"/>
        <end position="362"/>
    </location>
</feature>
<dbReference type="Pfam" id="PF12709">
    <property type="entry name" value="Fungal_TACC"/>
    <property type="match status" value="1"/>
</dbReference>
<proteinExistence type="predicted"/>
<dbReference type="Proteomes" id="UP000644660">
    <property type="component" value="Unassembled WGS sequence"/>
</dbReference>
<dbReference type="RefSeq" id="XP_041405498.1">
    <property type="nucleotide sequence ID" value="XM_041549564.1"/>
</dbReference>
<feature type="region of interest" description="Disordered" evidence="2">
    <location>
        <begin position="1"/>
        <end position="41"/>
    </location>
</feature>
<evidence type="ECO:0000313" key="4">
    <source>
        <dbReference type="Proteomes" id="UP000644660"/>
    </source>
</evidence>
<comment type="caution">
    <text evidence="3">The sequence shown here is derived from an EMBL/GenBank/DDBJ whole genome shotgun (WGS) entry which is preliminary data.</text>
</comment>
<protein>
    <submittedName>
        <fullName evidence="3">Similar to Saccharomyces cerevisiae YOR195W SLK19 Kinetochore-associated protein required for normal segregation of chromosomes in meiosis and mitosis</fullName>
    </submittedName>
</protein>
<organism evidence="3 4">
    <name type="scientific">Maudiozyma barnettii</name>
    <dbReference type="NCBI Taxonomy" id="61262"/>
    <lineage>
        <taxon>Eukaryota</taxon>
        <taxon>Fungi</taxon>
        <taxon>Dikarya</taxon>
        <taxon>Ascomycota</taxon>
        <taxon>Saccharomycotina</taxon>
        <taxon>Saccharomycetes</taxon>
        <taxon>Saccharomycetales</taxon>
        <taxon>Saccharomycetaceae</taxon>
        <taxon>Maudiozyma</taxon>
    </lineage>
</organism>
<feature type="compositionally biased region" description="Basic and acidic residues" evidence="2">
    <location>
        <begin position="186"/>
        <end position="212"/>
    </location>
</feature>
<feature type="region of interest" description="Disordered" evidence="2">
    <location>
        <begin position="272"/>
        <end position="297"/>
    </location>
</feature>
<feature type="region of interest" description="Disordered" evidence="2">
    <location>
        <begin position="160"/>
        <end position="220"/>
    </location>
</feature>
<feature type="compositionally biased region" description="Acidic residues" evidence="2">
    <location>
        <begin position="284"/>
        <end position="297"/>
    </location>
</feature>
<feature type="coiled-coil region" evidence="1">
    <location>
        <begin position="801"/>
        <end position="846"/>
    </location>
</feature>
<name>A0A8H2ZH78_9SACH</name>
<gene>
    <name evidence="3" type="ORF">KABA2_03S02288</name>
</gene>
<feature type="coiled-coil region" evidence="1">
    <location>
        <begin position="440"/>
        <end position="769"/>
    </location>
</feature>
<evidence type="ECO:0000256" key="2">
    <source>
        <dbReference type="SAM" id="MobiDB-lite"/>
    </source>
</evidence>
<feature type="compositionally biased region" description="Polar residues" evidence="2">
    <location>
        <begin position="1"/>
        <end position="11"/>
    </location>
</feature>
<reference evidence="3 4" key="1">
    <citation type="submission" date="2020-05" db="EMBL/GenBank/DDBJ databases">
        <authorList>
            <person name="Casaregola S."/>
            <person name="Devillers H."/>
            <person name="Grondin C."/>
        </authorList>
    </citation>
    <scope>NUCLEOTIDE SEQUENCE [LARGE SCALE GENOMIC DNA]</scope>
    <source>
        <strain evidence="3 4">CLIB 1767</strain>
    </source>
</reference>
<sequence length="848" mass="97990">MQEDIPTTPTRDSPENDIVDDNSSLVLSPEYSDDNLNNEEYPMRGYNHGLSSKKKADQNLVNFNSMKDTTPTILFVEKSMTRMAPCDRQKLFKENMETVSDMSLEVGRCENNQASSNPLNSPMKQSEVTSLEQTVGKTLEQLDVNKPLLSKIDAKMTKQSQQNFNVTSPEKRNIKRLNSVEEGLGEGEKITTKKQKLDSPISSDEKSEKSSDNENIEPPAVIEMINNNTDSTPELEAGVIMTNSAETPNVFDYQNSSPISSNHMLSPIIQREEGHSYDSKIGITEDDDKDDDDNDDSEFNNMISKRNTELSNDIHQVNIKMNNLAVDYQKLNKRYLNYHSMVNELQEDLKVSKMKNGELQVESNSQKKMIDPLKTKLQEFVNEIKMMNSNQNLLQTKYDNICSENEIFKKVQEELEQKIVTHQGKIKENDTIIKVMTTEKDELQSKMDKYIIDIEELQQQKEHAELDAESYKSELEIKNLNLLETQQTLNKTVDSEKSNSADLLQNIKLLTEEKEELLSKLGNIEKNNDKEMKEMKDKVETFESTNKELQSKIYAYTSDLETIKENMERKDQEINTIKKQLDSANDECEVRVAEVTELNIEIESLKESKIHLEESNTILKEELNKKNLSSKDEIEIYKKASIELESVQLKNNNVESQYLKEIGELQNTLATVGDSLESAQKQTEQSEEENKKLKEKIEEQKNILFSKEATTSENNIDDLNKQISELKKQLEIATATTTQIDQGTEKNDVEELRHQIDNWKLKMEEKEKDTNKRLRLLAEDLYHQYSSKHEQKVKSLKKSYEKKYETQIEKLAMDNQALKEEIDRINKLLHSEREEKRELLRTMENEAN</sequence>
<dbReference type="InterPro" id="IPR024312">
    <property type="entry name" value="TACC_fungi"/>
</dbReference>
<evidence type="ECO:0000256" key="1">
    <source>
        <dbReference type="SAM" id="Coils"/>
    </source>
</evidence>
<dbReference type="GeneID" id="64856620"/>
<dbReference type="AlphaFoldDB" id="A0A8H2ZH78"/>
<dbReference type="OrthoDB" id="5367584at2759"/>
<keyword evidence="4" id="KW-1185">Reference proteome</keyword>
<keyword evidence="1" id="KW-0175">Coiled coil</keyword>